<proteinExistence type="predicted"/>
<evidence type="ECO:0000313" key="2">
    <source>
        <dbReference type="EMBL" id="MDZ7541392.1"/>
    </source>
</evidence>
<accession>A0AAW9JZZ6</accession>
<dbReference type="InterPro" id="IPR006935">
    <property type="entry name" value="Helicase/UvrB_N"/>
</dbReference>
<evidence type="ECO:0000313" key="3">
    <source>
        <dbReference type="Proteomes" id="UP001288944"/>
    </source>
</evidence>
<comment type="caution">
    <text evidence="2">The sequence shown here is derived from an EMBL/GenBank/DDBJ whole genome shotgun (WGS) entry which is preliminary data.</text>
</comment>
<dbReference type="PROSITE" id="PS51192">
    <property type="entry name" value="HELICASE_ATP_BIND_1"/>
    <property type="match status" value="1"/>
</dbReference>
<keyword evidence="2" id="KW-0378">Hydrolase</keyword>
<dbReference type="SUPFAM" id="SSF52540">
    <property type="entry name" value="P-loop containing nucleoside triphosphate hydrolases"/>
    <property type="match status" value="1"/>
</dbReference>
<feature type="domain" description="Helicase ATP-binding" evidence="1">
    <location>
        <begin position="65"/>
        <end position="240"/>
    </location>
</feature>
<dbReference type="InterPro" id="IPR014001">
    <property type="entry name" value="Helicase_ATP-bd"/>
</dbReference>
<keyword evidence="2" id="KW-0347">Helicase</keyword>
<dbReference type="Proteomes" id="UP001288944">
    <property type="component" value="Unassembled WGS sequence"/>
</dbReference>
<dbReference type="GO" id="GO:0005524">
    <property type="term" value="F:ATP binding"/>
    <property type="evidence" value="ECO:0007669"/>
    <property type="project" value="InterPro"/>
</dbReference>
<protein>
    <submittedName>
        <fullName evidence="2">DEAD/DEAH box helicase</fullName>
    </submittedName>
</protein>
<dbReference type="Gene3D" id="3.40.50.300">
    <property type="entry name" value="P-loop containing nucleotide triphosphate hydrolases"/>
    <property type="match status" value="1"/>
</dbReference>
<evidence type="ECO:0000259" key="1">
    <source>
        <dbReference type="PROSITE" id="PS51192"/>
    </source>
</evidence>
<dbReference type="GO" id="GO:0016787">
    <property type="term" value="F:hydrolase activity"/>
    <property type="evidence" value="ECO:0007669"/>
    <property type="project" value="InterPro"/>
</dbReference>
<reference evidence="2" key="1">
    <citation type="submission" date="2019-11" db="EMBL/GenBank/DDBJ databases">
        <title>Characterization of Clostridium perfringens isolates from swine manure treated agricultural soils.</title>
        <authorList>
            <person name="Wushke S.T."/>
        </authorList>
    </citation>
    <scope>NUCLEOTIDE SEQUENCE</scope>
    <source>
        <strain evidence="2">X62</strain>
    </source>
</reference>
<organism evidence="2 3">
    <name type="scientific">Clostridium perfringens</name>
    <dbReference type="NCBI Taxonomy" id="1502"/>
    <lineage>
        <taxon>Bacteria</taxon>
        <taxon>Bacillati</taxon>
        <taxon>Bacillota</taxon>
        <taxon>Clostridia</taxon>
        <taxon>Eubacteriales</taxon>
        <taxon>Clostridiaceae</taxon>
        <taxon>Clostridium</taxon>
    </lineage>
</organism>
<dbReference type="InterPro" id="IPR027417">
    <property type="entry name" value="P-loop_NTPase"/>
</dbReference>
<gene>
    <name evidence="2" type="ORF">GNF83_09000</name>
</gene>
<dbReference type="Pfam" id="PF04851">
    <property type="entry name" value="ResIII"/>
    <property type="match status" value="1"/>
</dbReference>
<dbReference type="SMART" id="SM00487">
    <property type="entry name" value="DEXDc"/>
    <property type="match status" value="1"/>
</dbReference>
<dbReference type="AlphaFoldDB" id="A0AAW9JZZ6"/>
<name>A0AAW9JZZ6_CLOPF</name>
<dbReference type="GO" id="GO:0003677">
    <property type="term" value="F:DNA binding"/>
    <property type="evidence" value="ECO:0007669"/>
    <property type="project" value="InterPro"/>
</dbReference>
<dbReference type="EMBL" id="WNUR01000018">
    <property type="protein sequence ID" value="MDZ7541392.1"/>
    <property type="molecule type" value="Genomic_DNA"/>
</dbReference>
<keyword evidence="2" id="KW-0547">Nucleotide-binding</keyword>
<dbReference type="GO" id="GO:0004386">
    <property type="term" value="F:helicase activity"/>
    <property type="evidence" value="ECO:0007669"/>
    <property type="project" value="UniProtKB-KW"/>
</dbReference>
<keyword evidence="2" id="KW-0067">ATP-binding</keyword>
<sequence length="466" mass="53957">MEEFMDRLESYKRVLADIESGHIAYDSKLLSIVKGVISSLSPELEIRAMDEIRKYKTLNELWHERGYRVSNGISLIVAPCGSGKTYFTFNTLIQGEKLENIVYLCDTSNLKRAVRLDKDYSHLCRFYSKNDDNNVVNNSIEFGEGFGENKITVMTYAQFGYYAKRNPDSFKKIKLIVMDEAHQIVDYRMKFDNEDSDMYEVAIEKIKSLSRQAKVVMLSATPELITYNKGFKVPTTYDFSNEPEIKRLRENIVIPYRTNREIKKVIKDFKKVTTRTGVKMLVYTDRIATVNDIVKTCFNEGVRAVGLWSLNNKENVMSTHQLEVLESVVKDGMIPDNIDILIINASLQTGINIKNNDIDWVLVNSTNKTTQIQARSRVRKDIDRLYLKSEDSEVSNDIELDEKWLNRPLTSNDKKELSNEIQLYDERGRLIKWKGLSLRLIEQGYKIEDLTKVIEGKRVRISIINI</sequence>